<dbReference type="SUPFAM" id="SSF55166">
    <property type="entry name" value="Hedgehog/DD-peptidase"/>
    <property type="match status" value="1"/>
</dbReference>
<dbReference type="Gene3D" id="3.30.1380.10">
    <property type="match status" value="1"/>
</dbReference>
<evidence type="ECO:0000256" key="1">
    <source>
        <dbReference type="ARBA" id="ARBA00001362"/>
    </source>
</evidence>
<dbReference type="GO" id="GO:0160237">
    <property type="term" value="F:D-Ala-D-Ala dipeptidase activity"/>
    <property type="evidence" value="ECO:0007669"/>
    <property type="project" value="UniProtKB-EC"/>
</dbReference>
<dbReference type="SUPFAM" id="SSF55846">
    <property type="entry name" value="N-acetylmuramoyl-L-alanine amidase-like"/>
    <property type="match status" value="1"/>
</dbReference>
<dbReference type="PANTHER" id="PTHR43126:SF1">
    <property type="entry name" value="D-ALANYL-D-ALANINE DIPEPTIDASE"/>
    <property type="match status" value="1"/>
</dbReference>
<feature type="binding site" evidence="9">
    <location>
        <position position="459"/>
    </location>
    <ligand>
        <name>Zn(2+)</name>
        <dbReference type="ChEBI" id="CHEBI:29105"/>
        <note>catalytic</note>
    </ligand>
</feature>
<dbReference type="GO" id="GO:0008270">
    <property type="term" value="F:zinc ion binding"/>
    <property type="evidence" value="ECO:0007669"/>
    <property type="project" value="UniProtKB-UniRule"/>
</dbReference>
<dbReference type="InterPro" id="IPR000755">
    <property type="entry name" value="A_A_dipeptidase"/>
</dbReference>
<dbReference type="InterPro" id="IPR009045">
    <property type="entry name" value="Zn_M74/Hedgehog-like"/>
</dbReference>
<dbReference type="InterPro" id="IPR002502">
    <property type="entry name" value="Amidase_domain"/>
</dbReference>
<reference evidence="12" key="1">
    <citation type="submission" date="2021-03" db="EMBL/GenBank/DDBJ databases">
        <title>Molecular characterization of Xanthomonas species pathogenic on Araceae and the development of a triplex TaqMan assay for detection of X. phaseoli pv. dieffenbachiae.</title>
        <authorList>
            <person name="Van Der Wolf J."/>
            <person name="Krijger M."/>
            <person name="Mendes O."/>
            <person name="Brankovics B."/>
            <person name="Bonants P."/>
            <person name="Meekes E."/>
        </authorList>
    </citation>
    <scope>NUCLEOTIDE SEQUENCE</scope>
    <source>
        <strain evidence="12">NBC1264</strain>
    </source>
</reference>
<comment type="similarity">
    <text evidence="9">Belongs to the peptidase M15D family.</text>
</comment>
<dbReference type="GO" id="GO:0008237">
    <property type="term" value="F:metallopeptidase activity"/>
    <property type="evidence" value="ECO:0007669"/>
    <property type="project" value="UniProtKB-KW"/>
</dbReference>
<dbReference type="GO" id="GO:0008745">
    <property type="term" value="F:N-acetylmuramoyl-L-alanine amidase activity"/>
    <property type="evidence" value="ECO:0007669"/>
    <property type="project" value="InterPro"/>
</dbReference>
<keyword evidence="5 9" id="KW-0862">Zinc</keyword>
<proteinExistence type="inferred from homology"/>
<evidence type="ECO:0000256" key="6">
    <source>
        <dbReference type="ARBA" id="ARBA00022997"/>
    </source>
</evidence>
<keyword evidence="2 9" id="KW-0645">Protease</keyword>
<feature type="active site" description="Proton donor/acceptor" evidence="9">
    <location>
        <position position="526"/>
    </location>
</feature>
<dbReference type="GO" id="GO:0071555">
    <property type="term" value="P:cell wall organization"/>
    <property type="evidence" value="ECO:0007669"/>
    <property type="project" value="UniProtKB-KW"/>
</dbReference>
<evidence type="ECO:0000313" key="13">
    <source>
        <dbReference type="Proteomes" id="UP000668572"/>
    </source>
</evidence>
<organism evidence="12 13">
    <name type="scientific">Xanthomonas manihotis</name>
    <dbReference type="NCBI Taxonomy" id="43353"/>
    <lineage>
        <taxon>Bacteria</taxon>
        <taxon>Pseudomonadati</taxon>
        <taxon>Pseudomonadota</taxon>
        <taxon>Gammaproteobacteria</taxon>
        <taxon>Lysobacterales</taxon>
        <taxon>Lysobacteraceae</taxon>
        <taxon>Xanthomonas</taxon>
    </lineage>
</organism>
<evidence type="ECO:0000313" key="12">
    <source>
        <dbReference type="EMBL" id="MBO9760177.1"/>
    </source>
</evidence>
<keyword evidence="7 9" id="KW-0482">Metalloprotease</keyword>
<dbReference type="Pfam" id="PF01510">
    <property type="entry name" value="Amidase_2"/>
    <property type="match status" value="1"/>
</dbReference>
<dbReference type="CDD" id="cd14817">
    <property type="entry name" value="D-Ala-D-Ala_dipeptidase_VanX"/>
    <property type="match status" value="1"/>
</dbReference>
<evidence type="ECO:0000256" key="4">
    <source>
        <dbReference type="ARBA" id="ARBA00022801"/>
    </source>
</evidence>
<feature type="chain" id="PRO_5034004209" description="D-alanyl-D-alanine dipeptidase" evidence="10">
    <location>
        <begin position="29"/>
        <end position="547"/>
    </location>
</feature>
<dbReference type="SMART" id="SM00644">
    <property type="entry name" value="Ami_2"/>
    <property type="match status" value="1"/>
</dbReference>
<dbReference type="EC" id="3.4.13.22" evidence="9"/>
<dbReference type="EMBL" id="JAGHXW010000033">
    <property type="protein sequence ID" value="MBO9760177.1"/>
    <property type="molecule type" value="Genomic_DNA"/>
</dbReference>
<feature type="binding site" evidence="9">
    <location>
        <position position="529"/>
    </location>
    <ligand>
        <name>Zn(2+)</name>
        <dbReference type="ChEBI" id="CHEBI:29105"/>
        <note>catalytic</note>
    </ligand>
</feature>
<evidence type="ECO:0000256" key="8">
    <source>
        <dbReference type="ARBA" id="ARBA00023316"/>
    </source>
</evidence>
<sequence>MLPSFPLPSSVWLRTAVCLVALSLGACAHAPQRNPLAQWVPSPNYDTRRPILIVLHFTDQQSVQQSLSTLRGRNSGGRVSAHYLIGEDGQRYQLVSDAQRAWHGGAGRWGTITDINSASIGIELDNDGSAPFAPAQIDSLLVLLDDLCQRLRIPRTQIVGHEDVAPTRKNDPGPLFPWKRLADAGFGRWPAADAPAAPEGFDPWQALALIGYSIDDPAATLQAFHHHYRGSSATTLDAEDLRILFALTNHARPSSPRPALEPTEGDNHQAHRHRAVLPLAANERSMTCRANAASCKGTEMTDTLLFRNGRCWRQCVVQGALLIGAVAPSALVAGQVHVSSARTAAEAGLVDVHALAPDIALDMRYAGSNNFTGRVVPGYDAPRCYLLRPAADALARVARTLKAEGYRLQVFDCYRPVRSVKAFVVWAADLQDQATKAQYYPRVDKRALLGDYIAPTSGHSRGATVDLGLLECRPAGCRAVDMGTGFDFFDARAHTEAPDLSAAQRTHRQRLLQAMAAEGFANYPMEWWHFTFRPEPTPETAYDVPVD</sequence>
<dbReference type="InterPro" id="IPR036505">
    <property type="entry name" value="Amidase/PGRP_sf"/>
</dbReference>
<evidence type="ECO:0000256" key="2">
    <source>
        <dbReference type="ARBA" id="ARBA00022670"/>
    </source>
</evidence>
<evidence type="ECO:0000256" key="10">
    <source>
        <dbReference type="SAM" id="SignalP"/>
    </source>
</evidence>
<dbReference type="FunFam" id="3.40.80.10:FF:000010">
    <property type="entry name" value="N-acetylmuramoyl-L-alanine amidase"/>
    <property type="match status" value="1"/>
</dbReference>
<comment type="caution">
    <text evidence="12">The sequence shown here is derived from an EMBL/GenBank/DDBJ whole genome shotgun (WGS) entry which is preliminary data.</text>
</comment>
<keyword evidence="3 9" id="KW-0479">Metal-binding</keyword>
<feature type="signal peptide" evidence="10">
    <location>
        <begin position="1"/>
        <end position="28"/>
    </location>
</feature>
<feature type="site" description="Transition state stabilizer" evidence="9">
    <location>
        <position position="415"/>
    </location>
</feature>
<keyword evidence="4 9" id="KW-0378">Hydrolase</keyword>
<evidence type="ECO:0000256" key="3">
    <source>
        <dbReference type="ARBA" id="ARBA00022723"/>
    </source>
</evidence>
<gene>
    <name evidence="9" type="primary">ddpX</name>
    <name evidence="12" type="ORF">J7405_11590</name>
</gene>
<dbReference type="Pfam" id="PF01427">
    <property type="entry name" value="Peptidase_M15"/>
    <property type="match status" value="1"/>
</dbReference>
<dbReference type="HAMAP" id="MF_01924">
    <property type="entry name" value="A_A_dipeptidase"/>
    <property type="match status" value="1"/>
</dbReference>
<protein>
    <recommendedName>
        <fullName evidence="9">D-alanyl-D-alanine dipeptidase</fullName>
        <shortName evidence="9">D-Ala-D-Ala dipeptidase</shortName>
        <ecNumber evidence="9">3.4.13.22</ecNumber>
    </recommendedName>
</protein>
<name>A0A8I1XL37_XANMN</name>
<feature type="domain" description="N-acetylmuramoyl-L-alanine amidase" evidence="11">
    <location>
        <begin position="38"/>
        <end position="173"/>
    </location>
</feature>
<accession>A0A8I1XL37</accession>
<dbReference type="Gene3D" id="3.40.80.10">
    <property type="entry name" value="Peptidoglycan recognition protein-like"/>
    <property type="match status" value="1"/>
</dbReference>
<comment type="function">
    <text evidence="9">Catalyzes hydrolysis of the D-alanyl-D-alanine dipeptide.</text>
</comment>
<dbReference type="GO" id="GO:0009253">
    <property type="term" value="P:peptidoglycan catabolic process"/>
    <property type="evidence" value="ECO:0007669"/>
    <property type="project" value="InterPro"/>
</dbReference>
<dbReference type="GO" id="GO:0006508">
    <property type="term" value="P:proteolysis"/>
    <property type="evidence" value="ECO:0007669"/>
    <property type="project" value="UniProtKB-KW"/>
</dbReference>
<dbReference type="Proteomes" id="UP000668572">
    <property type="component" value="Unassembled WGS sequence"/>
</dbReference>
<evidence type="ECO:0000256" key="5">
    <source>
        <dbReference type="ARBA" id="ARBA00022833"/>
    </source>
</evidence>
<keyword evidence="8" id="KW-0961">Cell wall biogenesis/degradation</keyword>
<evidence type="ECO:0000259" key="11">
    <source>
        <dbReference type="SMART" id="SM00644"/>
    </source>
</evidence>
<comment type="catalytic activity">
    <reaction evidence="1 9">
        <text>D-alanyl-D-alanine + H2O = 2 D-alanine</text>
        <dbReference type="Rhea" id="RHEA:20661"/>
        <dbReference type="ChEBI" id="CHEBI:15377"/>
        <dbReference type="ChEBI" id="CHEBI:57416"/>
        <dbReference type="ChEBI" id="CHEBI:57822"/>
        <dbReference type="EC" id="3.4.13.22"/>
    </reaction>
</comment>
<keyword evidence="10" id="KW-0732">Signal</keyword>
<keyword evidence="6 9" id="KW-0224">Dipeptidase</keyword>
<evidence type="ECO:0000256" key="7">
    <source>
        <dbReference type="ARBA" id="ARBA00023049"/>
    </source>
</evidence>
<evidence type="ECO:0000256" key="9">
    <source>
        <dbReference type="HAMAP-Rule" id="MF_01924"/>
    </source>
</evidence>
<dbReference type="CDD" id="cd06583">
    <property type="entry name" value="PGRP"/>
    <property type="match status" value="1"/>
</dbReference>
<dbReference type="AlphaFoldDB" id="A0A8I1XL37"/>
<dbReference type="PANTHER" id="PTHR43126">
    <property type="entry name" value="D-ALANYL-D-ALANINE DIPEPTIDASE"/>
    <property type="match status" value="1"/>
</dbReference>
<comment type="cofactor">
    <cofactor evidence="9">
        <name>Zn(2+)</name>
        <dbReference type="ChEBI" id="CHEBI:29105"/>
    </cofactor>
    <text evidence="9">Binds 1 zinc ion per subunit.</text>
</comment>
<feature type="binding site" evidence="9">
    <location>
        <position position="466"/>
    </location>
    <ligand>
        <name>Zn(2+)</name>
        <dbReference type="ChEBI" id="CHEBI:29105"/>
        <note>catalytic</note>
    </ligand>
</feature>